<dbReference type="Gramene" id="EOX98573">
    <property type="protein sequence ID" value="EOX98573"/>
    <property type="gene ID" value="TCM_007297"/>
</dbReference>
<dbReference type="EMBL" id="CM001880">
    <property type="protein sequence ID" value="EOX98573.1"/>
    <property type="molecule type" value="Genomic_DNA"/>
</dbReference>
<gene>
    <name evidence="1" type="ORF">TCM_007297</name>
</gene>
<evidence type="ECO:0000313" key="1">
    <source>
        <dbReference type="EMBL" id="EOX98573.1"/>
    </source>
</evidence>
<dbReference type="HOGENOM" id="CLU_2350883_0_0_1"/>
<dbReference type="Proteomes" id="UP000026915">
    <property type="component" value="Chromosome 2"/>
</dbReference>
<sequence>MAPDIRKDILTCCRCMNQLLIIITLVKSQSAAETHQPVYFLTKCEEIKPFDTMDWFMFNLHLKYGIAAFTFLDPDRLADLRHVNFVLFDEGQGFSFE</sequence>
<proteinExistence type="predicted"/>
<reference evidence="1 2" key="1">
    <citation type="journal article" date="2013" name="Genome Biol.">
        <title>The genome sequence of the most widely cultivated cacao type and its use to identify candidate genes regulating pod color.</title>
        <authorList>
            <person name="Motamayor J.C."/>
            <person name="Mockaitis K."/>
            <person name="Schmutz J."/>
            <person name="Haiminen N."/>
            <person name="Iii D.L."/>
            <person name="Cornejo O."/>
            <person name="Findley S.D."/>
            <person name="Zheng P."/>
            <person name="Utro F."/>
            <person name="Royaert S."/>
            <person name="Saski C."/>
            <person name="Jenkins J."/>
            <person name="Podicheti R."/>
            <person name="Zhao M."/>
            <person name="Scheffler B.E."/>
            <person name="Stack J.C."/>
            <person name="Feltus F.A."/>
            <person name="Mustiga G.M."/>
            <person name="Amores F."/>
            <person name="Phillips W."/>
            <person name="Marelli J.P."/>
            <person name="May G.D."/>
            <person name="Shapiro H."/>
            <person name="Ma J."/>
            <person name="Bustamante C.D."/>
            <person name="Schnell R.J."/>
            <person name="Main D."/>
            <person name="Gilbert D."/>
            <person name="Parida L."/>
            <person name="Kuhn D.N."/>
        </authorList>
    </citation>
    <scope>NUCLEOTIDE SEQUENCE [LARGE SCALE GENOMIC DNA]</scope>
    <source>
        <strain evidence="2">cv. Matina 1-6</strain>
    </source>
</reference>
<accession>A0A061E8H3</accession>
<dbReference type="InParanoid" id="A0A061E8H3"/>
<dbReference type="AlphaFoldDB" id="A0A061E8H3"/>
<keyword evidence="2" id="KW-1185">Reference proteome</keyword>
<organism evidence="1 2">
    <name type="scientific">Theobroma cacao</name>
    <name type="common">Cacao</name>
    <name type="synonym">Cocoa</name>
    <dbReference type="NCBI Taxonomy" id="3641"/>
    <lineage>
        <taxon>Eukaryota</taxon>
        <taxon>Viridiplantae</taxon>
        <taxon>Streptophyta</taxon>
        <taxon>Embryophyta</taxon>
        <taxon>Tracheophyta</taxon>
        <taxon>Spermatophyta</taxon>
        <taxon>Magnoliopsida</taxon>
        <taxon>eudicotyledons</taxon>
        <taxon>Gunneridae</taxon>
        <taxon>Pentapetalae</taxon>
        <taxon>rosids</taxon>
        <taxon>malvids</taxon>
        <taxon>Malvales</taxon>
        <taxon>Malvaceae</taxon>
        <taxon>Byttnerioideae</taxon>
        <taxon>Theobroma</taxon>
    </lineage>
</organism>
<name>A0A061E8H3_THECC</name>
<protein>
    <submittedName>
        <fullName evidence="1">Uncharacterized protein</fullName>
    </submittedName>
</protein>
<evidence type="ECO:0000313" key="2">
    <source>
        <dbReference type="Proteomes" id="UP000026915"/>
    </source>
</evidence>